<feature type="domain" description="Sushi" evidence="5">
    <location>
        <begin position="1340"/>
        <end position="1397"/>
    </location>
</feature>
<evidence type="ECO:0000313" key="6">
    <source>
        <dbReference type="EMBL" id="EPQ09489.1"/>
    </source>
</evidence>
<feature type="domain" description="Sushi" evidence="5">
    <location>
        <begin position="42"/>
        <end position="99"/>
    </location>
</feature>
<dbReference type="GO" id="GO:0005615">
    <property type="term" value="C:extracellular space"/>
    <property type="evidence" value="ECO:0007669"/>
    <property type="project" value="TreeGrafter"/>
</dbReference>
<keyword evidence="3 4" id="KW-1015">Disulfide bond</keyword>
<feature type="disulfide bond" evidence="4">
    <location>
        <begin position="685"/>
        <end position="728"/>
    </location>
</feature>
<feature type="domain" description="Sushi" evidence="5">
    <location>
        <begin position="324"/>
        <end position="381"/>
    </location>
</feature>
<evidence type="ECO:0000256" key="3">
    <source>
        <dbReference type="ARBA" id="ARBA00023157"/>
    </source>
</evidence>
<feature type="domain" description="Sushi" evidence="5">
    <location>
        <begin position="1518"/>
        <end position="1575"/>
    </location>
</feature>
<evidence type="ECO:0000256" key="4">
    <source>
        <dbReference type="PROSITE-ProRule" id="PRU00302"/>
    </source>
</evidence>
<feature type="domain" description="Sushi" evidence="5">
    <location>
        <begin position="1400"/>
        <end position="1458"/>
    </location>
</feature>
<dbReference type="FunFam" id="2.10.70.10:FF:000060">
    <property type="entry name" value="Complement inhibitory factor H"/>
    <property type="match status" value="1"/>
</dbReference>
<dbReference type="PANTHER" id="PTHR45785">
    <property type="entry name" value="COMPLEMENT FACTOR H-RELATED"/>
    <property type="match status" value="1"/>
</dbReference>
<feature type="disulfide bond" evidence="4">
    <location>
        <begin position="163"/>
        <end position="206"/>
    </location>
</feature>
<feature type="domain" description="Sushi" evidence="5">
    <location>
        <begin position="1223"/>
        <end position="1280"/>
    </location>
</feature>
<feature type="domain" description="Sushi" evidence="5">
    <location>
        <begin position="382"/>
        <end position="440"/>
    </location>
</feature>
<feature type="domain" description="Sushi" evidence="5">
    <location>
        <begin position="1459"/>
        <end position="1517"/>
    </location>
</feature>
<feature type="domain" description="Sushi" evidence="5">
    <location>
        <begin position="1107"/>
        <end position="1163"/>
    </location>
</feature>
<keyword evidence="2" id="KW-0732">Signal</keyword>
<feature type="disulfide bond" evidence="4">
    <location>
        <begin position="624"/>
        <end position="667"/>
    </location>
</feature>
<evidence type="ECO:0000259" key="5">
    <source>
        <dbReference type="PROSITE" id="PS50923"/>
    </source>
</evidence>
<dbReference type="EMBL" id="KE162755">
    <property type="protein sequence ID" value="EPQ09489.1"/>
    <property type="molecule type" value="Genomic_DNA"/>
</dbReference>
<feature type="disulfide bond" evidence="4">
    <location>
        <begin position="1166"/>
        <end position="1209"/>
    </location>
</feature>
<protein>
    <submittedName>
        <fullName evidence="6">Complement factor H</fullName>
    </submittedName>
</protein>
<dbReference type="PANTHER" id="PTHR45785:SF7">
    <property type="entry name" value="COMPLEMENT FACTOR H"/>
    <property type="match status" value="1"/>
</dbReference>
<feature type="disulfide bond" evidence="4">
    <location>
        <begin position="1461"/>
        <end position="1504"/>
    </location>
</feature>
<feature type="domain" description="Sushi" evidence="5">
    <location>
        <begin position="622"/>
        <end position="680"/>
    </location>
</feature>
<reference evidence="6 7" key="1">
    <citation type="journal article" date="2013" name="Nat. Commun.">
        <title>Genome analysis reveals insights into physiology and longevity of the Brandt's bat Myotis brandtii.</title>
        <authorList>
            <person name="Seim I."/>
            <person name="Fang X."/>
            <person name="Xiong Z."/>
            <person name="Lobanov A.V."/>
            <person name="Huang Z."/>
            <person name="Ma S."/>
            <person name="Feng Y."/>
            <person name="Turanov A.A."/>
            <person name="Zhu Y."/>
            <person name="Lenz T.L."/>
            <person name="Gerashchenko M.V."/>
            <person name="Fan D."/>
            <person name="Hee Yim S."/>
            <person name="Yao X."/>
            <person name="Jordan D."/>
            <person name="Xiong Y."/>
            <person name="Ma Y."/>
            <person name="Lyapunov A.N."/>
            <person name="Chen G."/>
            <person name="Kulakova O.I."/>
            <person name="Sun Y."/>
            <person name="Lee S.G."/>
            <person name="Bronson R.T."/>
            <person name="Moskalev A.A."/>
            <person name="Sunyaev S.R."/>
            <person name="Zhang G."/>
            <person name="Krogh A."/>
            <person name="Wang J."/>
            <person name="Gladyshev V.N."/>
        </authorList>
    </citation>
    <scope>NUCLEOTIDE SEQUENCE [LARGE SCALE GENOMIC DNA]</scope>
</reference>
<feature type="disulfide bond" evidence="4">
    <location>
        <begin position="931"/>
        <end position="974"/>
    </location>
</feature>
<dbReference type="InterPro" id="IPR051503">
    <property type="entry name" value="ComplSys_Reg/VirEntry_Med"/>
</dbReference>
<dbReference type="SUPFAM" id="SSF57535">
    <property type="entry name" value="Complement control module/SCR domain"/>
    <property type="match status" value="28"/>
</dbReference>
<accession>S7MY71</accession>
<feature type="disulfide bond" evidence="4">
    <location>
        <begin position="503"/>
        <end position="546"/>
    </location>
</feature>
<feature type="domain" description="Sushi" evidence="5">
    <location>
        <begin position="802"/>
        <end position="870"/>
    </location>
</feature>
<feature type="disulfide bond" evidence="4">
    <location>
        <begin position="1283"/>
        <end position="1326"/>
    </location>
</feature>
<dbReference type="GO" id="GO:0006956">
    <property type="term" value="P:complement activation"/>
    <property type="evidence" value="ECO:0007669"/>
    <property type="project" value="TreeGrafter"/>
</dbReference>
<feature type="domain" description="Sushi" evidence="5">
    <location>
        <begin position="743"/>
        <end position="800"/>
    </location>
</feature>
<dbReference type="PROSITE" id="PS50923">
    <property type="entry name" value="SUSHI"/>
    <property type="match status" value="25"/>
</dbReference>
<keyword evidence="7" id="KW-1185">Reference proteome</keyword>
<sequence>MNQYGLDDVITYQCRNGFYPPLLRNTTKCTRVGWVPRPRCVRKCVYNASELEQFPFKVKTYLQGDTMKVDCRPGYSLPNSQSAVTCTENGWSSPPRCIKHCDMPIFENTRAVITGRPFRPNDTLDYQCLDGYENRDGSTNGSMVCGEDGWLHLPTCFKSADKCGLPPVVSNGDITSFPLEGYPPGSRVRYQCQAYYELRGPTDVICSYGKWSKPPRCIVQNAFIPKQKANYRHRDTAHYECRHPLGLFGNAEVTCLSGKWTDPPECKELTLSPASEEESVYQDTEEGSTESIVSWPGRSLADDAGLALASMTRQHFQFPGFGALPCGSPPTVQNAFIPNKKPRYRHGDTARYECRHPLGLVGNAEVTCLRGKWTDSPECKEMTCPRPPSYGNAILVGRKKNSYKSGEQVAYRCPDYYQMYGSNVVECRDGIWIGTPTCKGLPCGSPPTVQNAFIPNQKPRYQHGDTARYECWHPLGLIGKAVVSCFSGKWTDPPECKESTGQCKPPPAIDNGDITTYISPFYASGSSVEYQCQAYYQLEGNKRITCRDGQWSEPPKCLERECMVPDIEQSLLAQPRKEKYVIGDVLTFSCRNRHLTLIGADSLQCYHFGWSRSPPTCKEKVQSCDKPPRLPNGTVADTPKGEYEHGEVVEYVCNPRFLMKGARKIQCVDGEWTPLPVCVEEDSTCGDVPELDHGEVVSPARPSYHHGESVEFTCGEGFTMIGHSSVTCIRGTWTQPPQCIEAPRCPPPPQIPNSQHMALSVNFQEGEKISILCQENFLIQEGEEIVCQDGRWQSIPRCVENTLCSQPSHVEHGSIISSRSSEEGKETLGPKLYAHGTTLRYICKDGFKLSKEDGITCHRGKWSAPPQCVGIPCGPPPEVSNAVVFGRLNSYPHGGKYTYTCNIGFQIQGPAYVECSGGKWSSPPECTTKTCSIPPSYDNAILVGQPKNSYKSGEQVTYRCPDYYQMDGSNIVQCMNGRWIGTPTCKDLSCGSPPTVQNAFIPNQKPRYQHRDTARYECRRPLGLFRNAVVTCLRGNWTDPPECKESTGQCKPPPAIDNGDITTDPLAVYAPGSSVEYQCQAYHELEGNRRITCLDGQWSEPPKCLALPCGSPPTVQNAFIPNQKPNYRHGDTARYECRNSRGLFGKAVVTCLRGKWTDPPECKGQCGPPPAIDNGDITTDPLAVYAPGSSVEYQCQAYHELEGNRRITCLDGQWSEPPKCLGLPCGSPPTVQNAFIPNQKPNYRHGDTAHYECRNHLGLLGNAVVTCLRGKWTDPPECKAMTCPSPPSYGNAILVGRNKNSYKSGEQVTYRCPKYYQMEGSNVVQCMNGRWIGTPTCKDLSCGSPPTVQNAFIPNQKPRYRHRETAHYECRNPLGLVEYAEVTCLRGKWTDPPECKESTGQCGPPPAIDNGDVTTYISPFYAPGSSVEYQCQAYYELEGNRRITCRDGQWSEPPKCLAKTCPSPPSYDNTILVGQPKNSYKSGEHVVYRCPDYYQMYGSNVVECRDGIWIGTPTCKDLSCGSPPTVQNAFIPNQKPRYGHGDTARYECRRPLDLFGKAVVTCFSGKWTDPPECKEPTGKCGPPPAIDNGDITTYISPFYASGSSVEYQCQAYYALEGNRRITCRDGQWSEPPKCLDACIISEEIMKEHNIQLKWSYAKKIYSGTNDYVEFVCRPPYRRLSPASAFRVQCHEGKMEYPSCA</sequence>
<feature type="disulfide bond" evidence="4">
    <location>
        <begin position="562"/>
        <end position="605"/>
    </location>
</feature>
<feature type="domain" description="Sushi" evidence="5">
    <location>
        <begin position="871"/>
        <end position="928"/>
    </location>
</feature>
<evidence type="ECO:0000256" key="2">
    <source>
        <dbReference type="ARBA" id="ARBA00022729"/>
    </source>
</evidence>
<feature type="domain" description="Sushi" evidence="5">
    <location>
        <begin position="161"/>
        <end position="219"/>
    </location>
</feature>
<feature type="domain" description="Sushi" evidence="5">
    <location>
        <begin position="1164"/>
        <end position="1222"/>
    </location>
</feature>
<evidence type="ECO:0000313" key="7">
    <source>
        <dbReference type="Proteomes" id="UP000052978"/>
    </source>
</evidence>
<dbReference type="GO" id="GO:0001851">
    <property type="term" value="F:complement component C3b binding"/>
    <property type="evidence" value="ECO:0007669"/>
    <property type="project" value="TreeGrafter"/>
</dbReference>
<gene>
    <name evidence="6" type="ORF">D623_10001478</name>
</gene>
<feature type="disulfide bond" evidence="4">
    <location>
        <begin position="384"/>
        <end position="427"/>
    </location>
</feature>
<name>S7MY71_MYOBR</name>
<organism evidence="6 7">
    <name type="scientific">Myotis brandtii</name>
    <name type="common">Brandt's bat</name>
    <dbReference type="NCBI Taxonomy" id="109478"/>
    <lineage>
        <taxon>Eukaryota</taxon>
        <taxon>Metazoa</taxon>
        <taxon>Chordata</taxon>
        <taxon>Craniata</taxon>
        <taxon>Vertebrata</taxon>
        <taxon>Euteleostomi</taxon>
        <taxon>Mammalia</taxon>
        <taxon>Eutheria</taxon>
        <taxon>Laurasiatheria</taxon>
        <taxon>Chiroptera</taxon>
        <taxon>Yangochiroptera</taxon>
        <taxon>Vespertilionidae</taxon>
        <taxon>Myotis</taxon>
    </lineage>
</organism>
<feature type="domain" description="Sushi" evidence="5">
    <location>
        <begin position="560"/>
        <end position="619"/>
    </location>
</feature>
<dbReference type="Pfam" id="PF00084">
    <property type="entry name" value="Sushi"/>
    <property type="match status" value="24"/>
</dbReference>
<feature type="disulfide bond" evidence="4">
    <location>
        <begin position="1050"/>
        <end position="1093"/>
    </location>
</feature>
<feature type="domain" description="Sushi" evidence="5">
    <location>
        <begin position="220"/>
        <end position="268"/>
    </location>
</feature>
<feature type="domain" description="Sushi" evidence="5">
    <location>
        <begin position="441"/>
        <end position="498"/>
    </location>
</feature>
<evidence type="ECO:0000256" key="1">
    <source>
        <dbReference type="ARBA" id="ARBA00022659"/>
    </source>
</evidence>
<feature type="domain" description="Sushi" evidence="5">
    <location>
        <begin position="683"/>
        <end position="741"/>
    </location>
</feature>
<feature type="domain" description="Sushi" evidence="5">
    <location>
        <begin position="929"/>
        <end position="987"/>
    </location>
</feature>
<dbReference type="Proteomes" id="UP000052978">
    <property type="component" value="Unassembled WGS sequence"/>
</dbReference>
<dbReference type="CDD" id="cd00033">
    <property type="entry name" value="CCP"/>
    <property type="match status" value="23"/>
</dbReference>
<dbReference type="FunFam" id="2.10.70.10:FF:000026">
    <property type="entry name" value="Complement inhibitory factor H"/>
    <property type="match status" value="8"/>
</dbReference>
<feature type="domain" description="Sushi" evidence="5">
    <location>
        <begin position="988"/>
        <end position="1045"/>
    </location>
</feature>
<feature type="disulfide bond" evidence="4">
    <location>
        <begin position="590"/>
        <end position="617"/>
    </location>
</feature>
<feature type="disulfide bond" evidence="4">
    <location>
        <begin position="1402"/>
        <end position="1445"/>
    </location>
</feature>
<dbReference type="InterPro" id="IPR000436">
    <property type="entry name" value="Sushi_SCR_CCP_dom"/>
</dbReference>
<feature type="domain" description="Sushi" evidence="5">
    <location>
        <begin position="1048"/>
        <end position="1106"/>
    </location>
</feature>
<proteinExistence type="predicted"/>
<dbReference type="Gene3D" id="2.10.70.10">
    <property type="entry name" value="Complement Module, domain 1"/>
    <property type="match status" value="28"/>
</dbReference>
<dbReference type="InterPro" id="IPR035976">
    <property type="entry name" value="Sushi/SCR/CCP_sf"/>
</dbReference>
<feature type="domain" description="Sushi" evidence="5">
    <location>
        <begin position="1281"/>
        <end position="1339"/>
    </location>
</feature>
<comment type="caution">
    <text evidence="4">Lacks conserved residue(s) required for the propagation of feature annotation.</text>
</comment>
<keyword evidence="1 4" id="KW-0768">Sushi</keyword>
<feature type="disulfide bond" evidence="4">
    <location>
        <begin position="1580"/>
        <end position="1623"/>
    </location>
</feature>
<feature type="domain" description="Sushi" evidence="5">
    <location>
        <begin position="501"/>
        <end position="559"/>
    </location>
</feature>
<dbReference type="SMART" id="SM00032">
    <property type="entry name" value="CCP"/>
    <property type="match status" value="26"/>
</dbReference>
<feature type="domain" description="Sushi" evidence="5">
    <location>
        <begin position="1578"/>
        <end position="1636"/>
    </location>
</feature>